<sequence>MSKKKKKKSGGSSIAVNKKARRYYEVLDTQEAGIALRGTEVKSMRAGQVAFKDSYISYKDGEAWLIGLHIAPYENAGYSQHDPDGDRRLLLHRREIEMWMSKVEQKGLTVVPLKLYFKGSRIKLEIGLCRGKKLHDQRESIKQRDAARDLARQMLDR</sequence>
<dbReference type="Proteomes" id="UP000091979">
    <property type="component" value="Unassembled WGS sequence"/>
</dbReference>
<evidence type="ECO:0000313" key="5">
    <source>
        <dbReference type="Proteomes" id="UP000091979"/>
    </source>
</evidence>
<evidence type="ECO:0000313" key="4">
    <source>
        <dbReference type="EMBL" id="OBQ56274.1"/>
    </source>
</evidence>
<dbReference type="InterPro" id="IPR000037">
    <property type="entry name" value="SsrA-bd_prot"/>
</dbReference>
<dbReference type="STRING" id="1560234.SP90_02870"/>
<comment type="caution">
    <text evidence="4">The sequence shown here is derived from an EMBL/GenBank/DDBJ whole genome shotgun (WGS) entry which is preliminary data.</text>
</comment>
<comment type="function">
    <text evidence="3">Required for rescue of stalled ribosomes mediated by trans-translation. Binds to transfer-messenger RNA (tmRNA), required for stable association of tmRNA with ribosomes. tmRNA and SmpB together mimic tRNA shape, replacing the anticodon stem-loop with SmpB. tmRNA is encoded by the ssrA gene; the 2 termini fold to resemble tRNA(Ala) and it encodes a 'tag peptide', a short internal open reading frame. During trans-translation Ala-aminoacylated tmRNA acts like a tRNA, entering the A-site of stalled ribosomes, displacing the stalled mRNA. The ribosome then switches to translate the ORF on the tmRNA; the nascent peptide is terminated with the 'tag peptide' encoded by the tmRNA and targeted for degradation. The ribosome is freed to recommence translation, which seems to be the essential function of trans-translation.</text>
</comment>
<keyword evidence="5" id="KW-1185">Reference proteome</keyword>
<reference evidence="4 5" key="1">
    <citation type="submission" date="2015-01" db="EMBL/GenBank/DDBJ databases">
        <title>Desulfovibrio sp. JC271 draft genome sequence.</title>
        <authorList>
            <person name="Shivani Y."/>
            <person name="Subhash Y."/>
            <person name="Sasikala C."/>
            <person name="Ramana C.V."/>
        </authorList>
    </citation>
    <scope>NUCLEOTIDE SEQUENCE [LARGE SCALE GENOMIC DNA]</scope>
    <source>
        <strain evidence="4 5">JC271</strain>
    </source>
</reference>
<dbReference type="PROSITE" id="PS01317">
    <property type="entry name" value="SSRP"/>
    <property type="match status" value="1"/>
</dbReference>
<keyword evidence="4" id="KW-0238">DNA-binding</keyword>
<dbReference type="GO" id="GO:0070929">
    <property type="term" value="P:trans-translation"/>
    <property type="evidence" value="ECO:0007669"/>
    <property type="project" value="UniProtKB-UniRule"/>
</dbReference>
<evidence type="ECO:0000256" key="2">
    <source>
        <dbReference type="ARBA" id="ARBA00022884"/>
    </source>
</evidence>
<dbReference type="HAMAP" id="MF_00023">
    <property type="entry name" value="SmpB"/>
    <property type="match status" value="1"/>
</dbReference>
<dbReference type="PATRIC" id="fig|1560234.3.peg.2027"/>
<dbReference type="EMBL" id="JXMS01000003">
    <property type="protein sequence ID" value="OBQ56274.1"/>
    <property type="molecule type" value="Genomic_DNA"/>
</dbReference>
<dbReference type="PANTHER" id="PTHR30308">
    <property type="entry name" value="TMRNA-BINDING COMPONENT OF TRANS-TRANSLATION TAGGING COMPLEX"/>
    <property type="match status" value="1"/>
</dbReference>
<dbReference type="GO" id="GO:0070930">
    <property type="term" value="P:trans-translation-dependent protein tagging"/>
    <property type="evidence" value="ECO:0007669"/>
    <property type="project" value="TreeGrafter"/>
</dbReference>
<dbReference type="GO" id="GO:0005829">
    <property type="term" value="C:cytosol"/>
    <property type="evidence" value="ECO:0007669"/>
    <property type="project" value="TreeGrafter"/>
</dbReference>
<comment type="subcellular location">
    <subcellularLocation>
        <location evidence="3">Cytoplasm</location>
    </subcellularLocation>
    <text evidence="3">The tmRNA-SmpB complex associates with stalled 70S ribosomes.</text>
</comment>
<comment type="similarity">
    <text evidence="3">Belongs to the SmpB family.</text>
</comment>
<dbReference type="NCBIfam" id="NF003843">
    <property type="entry name" value="PRK05422.1"/>
    <property type="match status" value="1"/>
</dbReference>
<organism evidence="4 5">
    <name type="scientific">Halodesulfovibrio spirochaetisodalis</name>
    <dbReference type="NCBI Taxonomy" id="1560234"/>
    <lineage>
        <taxon>Bacteria</taxon>
        <taxon>Pseudomonadati</taxon>
        <taxon>Thermodesulfobacteriota</taxon>
        <taxon>Desulfovibrionia</taxon>
        <taxon>Desulfovibrionales</taxon>
        <taxon>Desulfovibrionaceae</taxon>
        <taxon>Halodesulfovibrio</taxon>
    </lineage>
</organism>
<dbReference type="NCBIfam" id="TIGR00086">
    <property type="entry name" value="smpB"/>
    <property type="match status" value="1"/>
</dbReference>
<dbReference type="GO" id="GO:0003677">
    <property type="term" value="F:DNA binding"/>
    <property type="evidence" value="ECO:0007669"/>
    <property type="project" value="UniProtKB-KW"/>
</dbReference>
<evidence type="ECO:0000256" key="1">
    <source>
        <dbReference type="ARBA" id="ARBA00022490"/>
    </source>
</evidence>
<dbReference type="PANTHER" id="PTHR30308:SF2">
    <property type="entry name" value="SSRA-BINDING PROTEIN"/>
    <property type="match status" value="1"/>
</dbReference>
<accession>A0A1B7XL91</accession>
<dbReference type="OrthoDB" id="9805462at2"/>
<dbReference type="SUPFAM" id="SSF74982">
    <property type="entry name" value="Small protein B (SmpB)"/>
    <property type="match status" value="1"/>
</dbReference>
<dbReference type="Pfam" id="PF01668">
    <property type="entry name" value="SmpB"/>
    <property type="match status" value="1"/>
</dbReference>
<dbReference type="InterPro" id="IPR023620">
    <property type="entry name" value="SmpB"/>
</dbReference>
<dbReference type="InterPro" id="IPR020081">
    <property type="entry name" value="SsrA-bd_prot_CS"/>
</dbReference>
<proteinExistence type="inferred from homology"/>
<keyword evidence="2 3" id="KW-0694">RNA-binding</keyword>
<gene>
    <name evidence="3" type="primary">smpB</name>
    <name evidence="4" type="ORF">SP90_02870</name>
</gene>
<name>A0A1B7XL91_9BACT</name>
<keyword evidence="1 3" id="KW-0963">Cytoplasm</keyword>
<dbReference type="GO" id="GO:0003723">
    <property type="term" value="F:RNA binding"/>
    <property type="evidence" value="ECO:0007669"/>
    <property type="project" value="UniProtKB-UniRule"/>
</dbReference>
<dbReference type="RefSeq" id="WP_066852357.1">
    <property type="nucleotide sequence ID" value="NZ_JXMS01000003.1"/>
</dbReference>
<dbReference type="AlphaFoldDB" id="A0A1B7XL91"/>
<dbReference type="CDD" id="cd09294">
    <property type="entry name" value="SmpB"/>
    <property type="match status" value="1"/>
</dbReference>
<protein>
    <recommendedName>
        <fullName evidence="3">SsrA-binding protein</fullName>
    </recommendedName>
    <alternativeName>
        <fullName evidence="3">Small protein B</fullName>
    </alternativeName>
</protein>
<evidence type="ECO:0000256" key="3">
    <source>
        <dbReference type="HAMAP-Rule" id="MF_00023"/>
    </source>
</evidence>
<dbReference type="Gene3D" id="2.40.280.10">
    <property type="match status" value="1"/>
</dbReference>